<dbReference type="InterPro" id="IPR050621">
    <property type="entry name" value="Tudor_domain_containing"/>
</dbReference>
<sequence length="1786" mass="202689">MDFGSCQAVPSGDVLKLHPEFISVPRFAFPCALSCLSDEDGSVRHAQLEEFKETLLSQSAVYAHVDTFSADEHLYYVTLHKCDTLVNAASPSQGNDVIAKCHPSSSVTLSCTEGDVLIAGTNPAFAHCVDRKTQPSECSSYQQFSDSMCNHLTVTFKRSEMNIDSICPAFLVYALNPSAFWVQMNAHQKDFEHLMQQISAVYDAGETDDKFLENPQPGQICCARYHKDMHYYRAVILEVEDNSIDVYFLDFGNTEIVPLFDVRILLPEFQEIPALAICCSLANALPLIDVWTKRETDFFKALVVGKLLTLRPIAKKKHKYIVHIQCMNGTEHGDVLTVMVQAGYADCWKMKQDPFLKTVRGSQRQCPRPKYKKTDVKSVTQTNKAVTHDNASHTRKPHNTFGGTEEPAVSSQQWKSVLSSKCGKAAEKFSKEGYYRDYQFEPGTVLDIVCSHCSSPGDFSCQLRSRLPQLNNLMEQIQFHYNSKKTPYENGQVACIVNHSKDGKWYRGVVLKHLSQTEVDVLFVDYGNKETVCLSELQAIFPEFLILESQAFRCCVISITESLTFDPHNWSMEACRDFQHFVESAGALLTCTISALVVKHPNHLYHVVDVQTPFMNLHQFLLERGHIKSFSFELIKSLSPPFSLRSFYHSSFNMKIGCEEEMCITHISSPTKFYCQLSRNASDLDKLSEKITEISQVPNQMNHTNTLCLARYAEDGLFYRALVSSTVSLDYYLVYFVDFGNREMVTKNELLPVPDHASELLFTPMQAVKCYLADIKDAEIPVEVNTWFENNYLEKQLKVVILAKEADGCFGVELYDGDLLINRKIKALLKNRKCDKKPKVRQGCAEQSTREENMVHEEKNADKTKVKKQLIWQKEERKKATFKSNKLYTEKKEMVNLQKQCHRSENLPAATENRDTILGNVLGQRIGTRGEFSTEPVDYSTVLSEELLENASESNVLKSNSSRQERNRSIKLKYTCLQQPNVEPHSKALGYVSCMNSLSNFYIHCAKDENKIVQLAEKLNGGALAKQPETEGEIEEGDVVLAEYELDCCLYRAAVREVKSEKSFEVEFIDYGNRSTVDASKIYKMEKVFLNVPRLSIHCFLSRAKCGFPEKDWSSDTTAYFVSKVNNQPVMFEFLQQHGQQWEVDIFCEGISVINELIQTEGDVGLQRSLVLNLDQVGKPLLRTDADIDSNSQNQKSKNQNSSEKQPKVACQNIKPGQLELAEISHVSREGNFYVKLRKNVQILSDLNMLVAQEAENNSFLAAEDIKEGSEYLAKSKTTLKWYRSEIIKKYDNEEQMLVFFMDLGTFEMVSIHDTQLMSYKIKSIPRNAVQCKWVWIENLSNLSFKRIANIIKYHKTKILFLRYLESAFIWEVDILIGGILLLEYWNQFPLLKSLESLNLSDNLHVDERVQFKQNSISWASFQINRVYPGFVTSVTDPSDFFIQLEDSFRGLKTLFKLLSDLPENLPSVPREFIVPGACCLIKTGANTTWNRVEVSEVSIILGQIRLTLIDDGLTATIPISNSHQLKVIPEELITLPRLTYPCSLSRVAPAGGEFWSDEAKLKVQEFLGRQGLTFQFRRYHHGLKLEVEVFCGQRNVAEAMVASGCAVYSERASSLGSTSSAEPGLLNSWNCYEPPKIGYLKKTAARVDCLSEEEQQPETSDLFFKCISSTVPSQNSRRLNPRGKDLQETFLPSNRRNNKNQFKCDKSSFDQFHASGTPGKACPTDVQSIALCEIHVVSEQTTTVDRMQIHEESPICECIRKIKRKTTKLISAVGLEARKESTSLD</sequence>
<dbReference type="GO" id="GO:0034587">
    <property type="term" value="P:piRNA processing"/>
    <property type="evidence" value="ECO:0007669"/>
    <property type="project" value="TreeGrafter"/>
</dbReference>
<feature type="domain" description="Tudor" evidence="2">
    <location>
        <begin position="701"/>
        <end position="760"/>
    </location>
</feature>
<gene>
    <name evidence="3" type="ORF">JRQ81_005645</name>
</gene>
<protein>
    <recommendedName>
        <fullName evidence="2">Tudor domain-containing protein</fullName>
    </recommendedName>
</protein>
<feature type="domain" description="Tudor" evidence="2">
    <location>
        <begin position="488"/>
        <end position="547"/>
    </location>
</feature>
<dbReference type="InterPro" id="IPR002999">
    <property type="entry name" value="Tudor"/>
</dbReference>
<dbReference type="Gene3D" id="2.40.50.90">
    <property type="match status" value="5"/>
</dbReference>
<feature type="domain" description="Tudor" evidence="2">
    <location>
        <begin position="214"/>
        <end position="272"/>
    </location>
</feature>
<feature type="domain" description="Tudor" evidence="2">
    <location>
        <begin position="1265"/>
        <end position="1325"/>
    </location>
</feature>
<dbReference type="SUPFAM" id="SSF63748">
    <property type="entry name" value="Tudor/PWWP/MBT"/>
    <property type="match status" value="6"/>
</dbReference>
<dbReference type="GO" id="GO:0007283">
    <property type="term" value="P:spermatogenesis"/>
    <property type="evidence" value="ECO:0007669"/>
    <property type="project" value="TreeGrafter"/>
</dbReference>
<organism evidence="3 4">
    <name type="scientific">Phrynocephalus forsythii</name>
    <dbReference type="NCBI Taxonomy" id="171643"/>
    <lineage>
        <taxon>Eukaryota</taxon>
        <taxon>Metazoa</taxon>
        <taxon>Chordata</taxon>
        <taxon>Craniata</taxon>
        <taxon>Vertebrata</taxon>
        <taxon>Euteleostomi</taxon>
        <taxon>Lepidosauria</taxon>
        <taxon>Squamata</taxon>
        <taxon>Bifurcata</taxon>
        <taxon>Unidentata</taxon>
        <taxon>Episquamata</taxon>
        <taxon>Toxicofera</taxon>
        <taxon>Iguania</taxon>
        <taxon>Acrodonta</taxon>
        <taxon>Agamidae</taxon>
        <taxon>Agaminae</taxon>
        <taxon>Phrynocephalus</taxon>
    </lineage>
</organism>
<dbReference type="PROSITE" id="PS50304">
    <property type="entry name" value="TUDOR"/>
    <property type="match status" value="5"/>
</dbReference>
<dbReference type="SMART" id="SM00333">
    <property type="entry name" value="TUDOR"/>
    <property type="match status" value="5"/>
</dbReference>
<feature type="domain" description="Tudor" evidence="2">
    <location>
        <begin position="1033"/>
        <end position="1092"/>
    </location>
</feature>
<accession>A0A9Q0Y321</accession>
<keyword evidence="4" id="KW-1185">Reference proteome</keyword>
<dbReference type="GO" id="GO:0030719">
    <property type="term" value="P:P granule organization"/>
    <property type="evidence" value="ECO:0007669"/>
    <property type="project" value="TreeGrafter"/>
</dbReference>
<dbReference type="InterPro" id="IPR035437">
    <property type="entry name" value="SNase_OB-fold_sf"/>
</dbReference>
<evidence type="ECO:0000259" key="2">
    <source>
        <dbReference type="PROSITE" id="PS50304"/>
    </source>
</evidence>
<dbReference type="PANTHER" id="PTHR22948:SF7">
    <property type="entry name" value="TUDOR DOMAIN-CONTAINING PROTEIN 15"/>
    <property type="match status" value="1"/>
</dbReference>
<dbReference type="FunFam" id="2.30.30.140:FF:000018">
    <property type="entry name" value="Serine/threonine-protein kinase 31"/>
    <property type="match status" value="2"/>
</dbReference>
<dbReference type="OrthoDB" id="9995375at2759"/>
<feature type="compositionally biased region" description="Low complexity" evidence="1">
    <location>
        <begin position="1190"/>
        <end position="1204"/>
    </location>
</feature>
<comment type="caution">
    <text evidence="3">The sequence shown here is derived from an EMBL/GenBank/DDBJ whole genome shotgun (WGS) entry which is preliminary data.</text>
</comment>
<dbReference type="PANTHER" id="PTHR22948">
    <property type="entry name" value="TUDOR DOMAIN CONTAINING PROTEIN"/>
    <property type="match status" value="1"/>
</dbReference>
<dbReference type="Proteomes" id="UP001142489">
    <property type="component" value="Unassembled WGS sequence"/>
</dbReference>
<feature type="region of interest" description="Disordered" evidence="1">
    <location>
        <begin position="385"/>
        <end position="406"/>
    </location>
</feature>
<feature type="region of interest" description="Disordered" evidence="1">
    <location>
        <begin position="1185"/>
        <end position="1209"/>
    </location>
</feature>
<name>A0A9Q0Y321_9SAUR</name>
<dbReference type="Pfam" id="PF00567">
    <property type="entry name" value="TUDOR"/>
    <property type="match status" value="6"/>
</dbReference>
<dbReference type="Gene3D" id="2.30.30.140">
    <property type="match status" value="6"/>
</dbReference>
<dbReference type="GO" id="GO:0043186">
    <property type="term" value="C:P granule"/>
    <property type="evidence" value="ECO:0007669"/>
    <property type="project" value="TreeGrafter"/>
</dbReference>
<reference evidence="3" key="1">
    <citation type="journal article" date="2023" name="DNA Res.">
        <title>Chromosome-level genome assembly of Phrynocephalus forsythii using third-generation DNA sequencing and Hi-C analysis.</title>
        <authorList>
            <person name="Qi Y."/>
            <person name="Zhao W."/>
            <person name="Zhao Y."/>
            <person name="Niu C."/>
            <person name="Cao S."/>
            <person name="Zhang Y."/>
        </authorList>
    </citation>
    <scope>NUCLEOTIDE SEQUENCE</scope>
    <source>
        <tissue evidence="3">Muscle</tissue>
    </source>
</reference>
<evidence type="ECO:0000313" key="3">
    <source>
        <dbReference type="EMBL" id="KAJ7341489.1"/>
    </source>
</evidence>
<dbReference type="EMBL" id="JAPFRF010000002">
    <property type="protein sequence ID" value="KAJ7341489.1"/>
    <property type="molecule type" value="Genomic_DNA"/>
</dbReference>
<evidence type="ECO:0000256" key="1">
    <source>
        <dbReference type="SAM" id="MobiDB-lite"/>
    </source>
</evidence>
<evidence type="ECO:0000313" key="4">
    <source>
        <dbReference type="Proteomes" id="UP001142489"/>
    </source>
</evidence>
<proteinExistence type="predicted"/>